<proteinExistence type="predicted"/>
<dbReference type="InterPro" id="IPR027417">
    <property type="entry name" value="P-loop_NTPase"/>
</dbReference>
<dbReference type="EMBL" id="FUYF01000014">
    <property type="protein sequence ID" value="SKA91889.1"/>
    <property type="molecule type" value="Genomic_DNA"/>
</dbReference>
<sequence length="459" mass="52005">MENSSNSTLQRTAAKKIQVFLQSNTHKALLVTGARQVGKTTLIRQQGQEAFPNFVELNFLENTAARQLFETATDSSDFLLRLSALVGEKLVPGKTLIFLDEVQECKEIVTAIKFLVEEGSYRYILSGSLLGVELKDIRSAPVGYLDVLEMFPMDIEEFARANGVSDRIFDHLRSCYDKKQEVDPLVHQKMMELFRLYLIVGGMPAAVACYLQTHNLYEVAQVQQSILTLYKKDIARYDPKEKLYLEDIFDLIPSELNAKNKRFILKDLHQDFKLSRYHNSFLWLANAGVALQTYNVEEPTLPLRLNRQSNLFKLFLCDVGLLAATYANGIQLALLNGEKNINFGAVFENAAAQELAAHGYALYYFNSKKQGELDFVIEHEGNVLPLEIKSGKDYTRHNALSGVMANPDYHIPAAFVFHGGNVSVKEKITYYPIYMMMFLREPELAQDLTYTPDFGVLMG</sequence>
<dbReference type="STRING" id="745368.SAMN02745178_02177"/>
<dbReference type="InterPro" id="IPR025420">
    <property type="entry name" value="DUF4143"/>
</dbReference>
<reference evidence="3 4" key="1">
    <citation type="submission" date="2017-02" db="EMBL/GenBank/DDBJ databases">
        <authorList>
            <person name="Peterson S.W."/>
        </authorList>
    </citation>
    <scope>NUCLEOTIDE SEQUENCE [LARGE SCALE GENOMIC DNA]</scope>
    <source>
        <strain evidence="3 4">ATCC 27749</strain>
    </source>
</reference>
<protein>
    <recommendedName>
        <fullName evidence="5">AAA+ ATPase domain-containing protein</fullName>
    </recommendedName>
</protein>
<organism evidence="3 4">
    <name type="scientific">Gemmiger formicilis</name>
    <dbReference type="NCBI Taxonomy" id="745368"/>
    <lineage>
        <taxon>Bacteria</taxon>
        <taxon>Bacillati</taxon>
        <taxon>Bacillota</taxon>
        <taxon>Clostridia</taxon>
        <taxon>Eubacteriales</taxon>
        <taxon>Gemmiger</taxon>
    </lineage>
</organism>
<dbReference type="SUPFAM" id="SSF52540">
    <property type="entry name" value="P-loop containing nucleoside triphosphate hydrolases"/>
    <property type="match status" value="1"/>
</dbReference>
<keyword evidence="4" id="KW-1185">Reference proteome</keyword>
<dbReference type="PANTHER" id="PTHR33295:SF7">
    <property type="entry name" value="ATPASE"/>
    <property type="match status" value="1"/>
</dbReference>
<evidence type="ECO:0000259" key="2">
    <source>
        <dbReference type="Pfam" id="PF13635"/>
    </source>
</evidence>
<dbReference type="PANTHER" id="PTHR33295">
    <property type="entry name" value="ATPASE"/>
    <property type="match status" value="1"/>
</dbReference>
<evidence type="ECO:0008006" key="5">
    <source>
        <dbReference type="Google" id="ProtNLM"/>
    </source>
</evidence>
<dbReference type="Gene3D" id="3.40.50.300">
    <property type="entry name" value="P-loop containing nucleotide triphosphate hydrolases"/>
    <property type="match status" value="1"/>
</dbReference>
<evidence type="ECO:0000313" key="3">
    <source>
        <dbReference type="EMBL" id="SKA91889.1"/>
    </source>
</evidence>
<feature type="domain" description="DUF4143" evidence="2">
    <location>
        <begin position="231"/>
        <end position="391"/>
    </location>
</feature>
<name>A0A1T4XQR0_9FIRM</name>
<dbReference type="AlphaFoldDB" id="A0A1T4XQR0"/>
<dbReference type="Pfam" id="PF13173">
    <property type="entry name" value="AAA_14"/>
    <property type="match status" value="1"/>
</dbReference>
<dbReference type="Pfam" id="PF13635">
    <property type="entry name" value="DUF4143"/>
    <property type="match status" value="1"/>
</dbReference>
<evidence type="ECO:0000259" key="1">
    <source>
        <dbReference type="Pfam" id="PF13173"/>
    </source>
</evidence>
<dbReference type="Proteomes" id="UP000190286">
    <property type="component" value="Unassembled WGS sequence"/>
</dbReference>
<feature type="domain" description="AAA" evidence="1">
    <location>
        <begin position="26"/>
        <end position="158"/>
    </location>
</feature>
<dbReference type="OrthoDB" id="9801806at2"/>
<dbReference type="InterPro" id="IPR041682">
    <property type="entry name" value="AAA_14"/>
</dbReference>
<accession>A0A1T4XQR0</accession>
<gene>
    <name evidence="3" type="ORF">SAMN02745178_02177</name>
</gene>
<evidence type="ECO:0000313" key="4">
    <source>
        <dbReference type="Proteomes" id="UP000190286"/>
    </source>
</evidence>